<dbReference type="Proteomes" id="UP000502259">
    <property type="component" value="Chromosome"/>
</dbReference>
<keyword evidence="2" id="KW-0805">Transcription regulation</keyword>
<evidence type="ECO:0000256" key="3">
    <source>
        <dbReference type="ARBA" id="ARBA00023125"/>
    </source>
</evidence>
<dbReference type="EMBL" id="AP022843">
    <property type="protein sequence ID" value="BCB07021.1"/>
    <property type="molecule type" value="Genomic_DNA"/>
</dbReference>
<sequence>MQASTQRFFLAFYMGFSKIKWTISLFSVEGIEMSRVTLAQWQMLAAVVDHGGFARAAEAIHKSPSTLNHAVHKLEEQLGVQVLEPVGRQVRLTEAGELLLRRARQLIESAASLEDVATRLAAGLEAEIVVAIDQIFPAAAQSKALERFSEMYPQVRVQLHESVLNGGTEMLHDGRADLVVSGIAAQGYLGEPLVNVRFIAVAHPSHELHQLSRSLDLRDLTQHRQLVVRDSALRQSTNSGWLKAEQRWTVSHLNTSLDMLKRGLGFAWMPETRIADELSSGQLKPLPLSAGGIRMVPMQLIFRDRDRAGPAAHAMAQALKQGVSELCPKDSISSNESP</sequence>
<dbReference type="SUPFAM" id="SSF46785">
    <property type="entry name" value="Winged helix' DNA-binding domain"/>
    <property type="match status" value="1"/>
</dbReference>
<dbReference type="PANTHER" id="PTHR30126:SF88">
    <property type="entry name" value="TRANSCRIPTIONAL REGULATOR-RELATED"/>
    <property type="match status" value="1"/>
</dbReference>
<keyword evidence="4" id="KW-0804">Transcription</keyword>
<evidence type="ECO:0000256" key="2">
    <source>
        <dbReference type="ARBA" id="ARBA00023015"/>
    </source>
</evidence>
<dbReference type="InterPro" id="IPR005119">
    <property type="entry name" value="LysR_subst-bd"/>
</dbReference>
<dbReference type="Pfam" id="PF03466">
    <property type="entry name" value="LysR_substrate"/>
    <property type="match status" value="1"/>
</dbReference>
<name>A0A6F8U1H8_9GAMM</name>
<accession>A0A6F8U1H8</accession>
<dbReference type="PROSITE" id="PS50931">
    <property type="entry name" value="HTH_LYSR"/>
    <property type="match status" value="1"/>
</dbReference>
<dbReference type="PANTHER" id="PTHR30126">
    <property type="entry name" value="HTH-TYPE TRANSCRIPTIONAL REGULATOR"/>
    <property type="match status" value="1"/>
</dbReference>
<keyword evidence="3" id="KW-0238">DNA-binding</keyword>
<comment type="similarity">
    <text evidence="1">Belongs to the LysR transcriptional regulatory family.</text>
</comment>
<dbReference type="AlphaFoldDB" id="A0A6F8U1H8"/>
<dbReference type="InterPro" id="IPR000847">
    <property type="entry name" value="LysR_HTH_N"/>
</dbReference>
<organism evidence="6 7">
    <name type="scientific">Halomonas hydrothermalis</name>
    <dbReference type="NCBI Taxonomy" id="115561"/>
    <lineage>
        <taxon>Bacteria</taxon>
        <taxon>Pseudomonadati</taxon>
        <taxon>Pseudomonadota</taxon>
        <taxon>Gammaproteobacteria</taxon>
        <taxon>Oceanospirillales</taxon>
        <taxon>Halomonadaceae</taxon>
        <taxon>Halomonas</taxon>
    </lineage>
</organism>
<evidence type="ECO:0000313" key="6">
    <source>
        <dbReference type="EMBL" id="BCB07021.1"/>
    </source>
</evidence>
<protein>
    <submittedName>
        <fullName evidence="6">Transcriptional regulator</fullName>
    </submittedName>
</protein>
<keyword evidence="7" id="KW-1185">Reference proteome</keyword>
<dbReference type="Gene3D" id="3.40.190.290">
    <property type="match status" value="1"/>
</dbReference>
<dbReference type="GO" id="GO:0000976">
    <property type="term" value="F:transcription cis-regulatory region binding"/>
    <property type="evidence" value="ECO:0007669"/>
    <property type="project" value="TreeGrafter"/>
</dbReference>
<evidence type="ECO:0000313" key="7">
    <source>
        <dbReference type="Proteomes" id="UP000502259"/>
    </source>
</evidence>
<dbReference type="Pfam" id="PF00126">
    <property type="entry name" value="HTH_1"/>
    <property type="match status" value="1"/>
</dbReference>
<dbReference type="Gene3D" id="1.10.10.10">
    <property type="entry name" value="Winged helix-like DNA-binding domain superfamily/Winged helix DNA-binding domain"/>
    <property type="match status" value="1"/>
</dbReference>
<evidence type="ECO:0000259" key="5">
    <source>
        <dbReference type="PROSITE" id="PS50931"/>
    </source>
</evidence>
<gene>
    <name evidence="6" type="ORF">HHSLTHF2_09110</name>
</gene>
<dbReference type="GO" id="GO:0003700">
    <property type="term" value="F:DNA-binding transcription factor activity"/>
    <property type="evidence" value="ECO:0007669"/>
    <property type="project" value="InterPro"/>
</dbReference>
<dbReference type="SUPFAM" id="SSF53850">
    <property type="entry name" value="Periplasmic binding protein-like II"/>
    <property type="match status" value="1"/>
</dbReference>
<dbReference type="InterPro" id="IPR036390">
    <property type="entry name" value="WH_DNA-bd_sf"/>
</dbReference>
<dbReference type="InterPro" id="IPR036388">
    <property type="entry name" value="WH-like_DNA-bd_sf"/>
</dbReference>
<proteinExistence type="inferred from homology"/>
<evidence type="ECO:0000256" key="4">
    <source>
        <dbReference type="ARBA" id="ARBA00023163"/>
    </source>
</evidence>
<feature type="domain" description="HTH lysR-type" evidence="5">
    <location>
        <begin position="36"/>
        <end position="93"/>
    </location>
</feature>
<evidence type="ECO:0000256" key="1">
    <source>
        <dbReference type="ARBA" id="ARBA00009437"/>
    </source>
</evidence>
<reference evidence="6 7" key="1">
    <citation type="submission" date="2020-03" db="EMBL/GenBank/DDBJ databases">
        <title>Complete Genome Sequence of Halomonas hydrothermalis Strain Slthf2, Halophilic Bacterium Isolated from Deep-Sea Hydrothermal-Vent Environments.</title>
        <authorList>
            <person name="Takeyama N."/>
            <person name="Huang M."/>
            <person name="Sato K."/>
            <person name="Galipon J."/>
            <person name="Arakawa K."/>
        </authorList>
    </citation>
    <scope>NUCLEOTIDE SEQUENCE [LARGE SCALE GENOMIC DNA]</scope>
    <source>
        <strain evidence="6 7">Slthf2</strain>
    </source>
</reference>